<keyword evidence="3" id="KW-0804">Transcription</keyword>
<feature type="domain" description="HTH lacI-type" evidence="4">
    <location>
        <begin position="5"/>
        <end position="59"/>
    </location>
</feature>
<dbReference type="InterPro" id="IPR028082">
    <property type="entry name" value="Peripla_BP_I"/>
</dbReference>
<dbReference type="Gene3D" id="3.40.50.2300">
    <property type="match status" value="2"/>
</dbReference>
<dbReference type="SMART" id="SM00354">
    <property type="entry name" value="HTH_LACI"/>
    <property type="match status" value="1"/>
</dbReference>
<dbReference type="Pfam" id="PF00356">
    <property type="entry name" value="LacI"/>
    <property type="match status" value="1"/>
</dbReference>
<dbReference type="SUPFAM" id="SSF53822">
    <property type="entry name" value="Periplasmic binding protein-like I"/>
    <property type="match status" value="1"/>
</dbReference>
<accession>A0ABZ3EU45</accession>
<dbReference type="PANTHER" id="PTHR30146">
    <property type="entry name" value="LACI-RELATED TRANSCRIPTIONAL REPRESSOR"/>
    <property type="match status" value="1"/>
</dbReference>
<dbReference type="PROSITE" id="PS50943">
    <property type="entry name" value="HTH_CROC1"/>
    <property type="match status" value="1"/>
</dbReference>
<dbReference type="Proteomes" id="UP001451571">
    <property type="component" value="Chromosome"/>
</dbReference>
<evidence type="ECO:0000313" key="7">
    <source>
        <dbReference type="Proteomes" id="UP001451571"/>
    </source>
</evidence>
<keyword evidence="2 6" id="KW-0238">DNA-binding</keyword>
<evidence type="ECO:0000256" key="3">
    <source>
        <dbReference type="ARBA" id="ARBA00023163"/>
    </source>
</evidence>
<gene>
    <name evidence="6" type="ORF">V6984_19920</name>
</gene>
<sequence>MDKNITIIQIAKESGVSIATVSRVLNGTVPVSPKTKERVQNVINKYHYTPNPLAQGLILKQTKTLGVIVPDITNPYFSTLFSEIEWSAHQSGYSVILCNTAFSAVSYASGEREKEETYFQMILDKKVDGVIIAGGQIDLCEISDSYIEALKRLASTVPAVVIGRKLPDIPCTFVNKENDNGIIMAIRYLASLGHKRIGFVGGERGVYITESRLSAYHRTLLELGLEDEPEFVATSDYYMADGYNAALHILDCGAPVTALLAMNDNVSLGALRAISDRQLSVPGDIALISCDRFYDGDYLTPRLTSLDRHNDMLGRYVIKLLLDEIQGLPAQDAIDFLPELVIRESSGPARV</sequence>
<organism evidence="6 7">
    <name type="scientific">Kineothrix sedimenti</name>
    <dbReference type="NCBI Taxonomy" id="3123317"/>
    <lineage>
        <taxon>Bacteria</taxon>
        <taxon>Bacillati</taxon>
        <taxon>Bacillota</taxon>
        <taxon>Clostridia</taxon>
        <taxon>Lachnospirales</taxon>
        <taxon>Lachnospiraceae</taxon>
        <taxon>Kineothrix</taxon>
    </lineage>
</organism>
<dbReference type="SUPFAM" id="SSF47413">
    <property type="entry name" value="lambda repressor-like DNA-binding domains"/>
    <property type="match status" value="1"/>
</dbReference>
<dbReference type="RefSeq" id="WP_342757346.1">
    <property type="nucleotide sequence ID" value="NZ_CP146256.1"/>
</dbReference>
<dbReference type="Pfam" id="PF13377">
    <property type="entry name" value="Peripla_BP_3"/>
    <property type="match status" value="1"/>
</dbReference>
<dbReference type="InterPro" id="IPR046335">
    <property type="entry name" value="LacI/GalR-like_sensor"/>
</dbReference>
<feature type="domain" description="HTH cro/C1-type" evidence="5">
    <location>
        <begin position="3"/>
        <end position="53"/>
    </location>
</feature>
<evidence type="ECO:0000256" key="2">
    <source>
        <dbReference type="ARBA" id="ARBA00023125"/>
    </source>
</evidence>
<dbReference type="GO" id="GO:0003677">
    <property type="term" value="F:DNA binding"/>
    <property type="evidence" value="ECO:0007669"/>
    <property type="project" value="UniProtKB-KW"/>
</dbReference>
<dbReference type="PROSITE" id="PS50932">
    <property type="entry name" value="HTH_LACI_2"/>
    <property type="match status" value="1"/>
</dbReference>
<evidence type="ECO:0000256" key="1">
    <source>
        <dbReference type="ARBA" id="ARBA00023015"/>
    </source>
</evidence>
<dbReference type="InterPro" id="IPR001387">
    <property type="entry name" value="Cro/C1-type_HTH"/>
</dbReference>
<protein>
    <submittedName>
        <fullName evidence="6">LacI family DNA-binding transcriptional regulator</fullName>
    </submittedName>
</protein>
<dbReference type="EMBL" id="CP146256">
    <property type="protein sequence ID" value="XAH73743.1"/>
    <property type="molecule type" value="Genomic_DNA"/>
</dbReference>
<evidence type="ECO:0000259" key="5">
    <source>
        <dbReference type="PROSITE" id="PS50943"/>
    </source>
</evidence>
<keyword evidence="7" id="KW-1185">Reference proteome</keyword>
<reference evidence="6 7" key="1">
    <citation type="submission" date="2024-02" db="EMBL/GenBank/DDBJ databases">
        <title>Bacterial strain from lacustrine sediment.</title>
        <authorList>
            <person name="Petit C."/>
            <person name="Fadhlaoui K."/>
        </authorList>
    </citation>
    <scope>NUCLEOTIDE SEQUENCE [LARGE SCALE GENOMIC DNA]</scope>
    <source>
        <strain evidence="6 7">IPX-CK</strain>
    </source>
</reference>
<name>A0ABZ3EU45_9FIRM</name>
<dbReference type="InterPro" id="IPR010982">
    <property type="entry name" value="Lambda_DNA-bd_dom_sf"/>
</dbReference>
<keyword evidence="1" id="KW-0805">Transcription regulation</keyword>
<evidence type="ECO:0000313" key="6">
    <source>
        <dbReference type="EMBL" id="XAH73743.1"/>
    </source>
</evidence>
<dbReference type="InterPro" id="IPR000843">
    <property type="entry name" value="HTH_LacI"/>
</dbReference>
<dbReference type="Gene3D" id="1.10.260.40">
    <property type="entry name" value="lambda repressor-like DNA-binding domains"/>
    <property type="match status" value="1"/>
</dbReference>
<dbReference type="CDD" id="cd01392">
    <property type="entry name" value="HTH_LacI"/>
    <property type="match status" value="1"/>
</dbReference>
<evidence type="ECO:0000259" key="4">
    <source>
        <dbReference type="PROSITE" id="PS50932"/>
    </source>
</evidence>
<dbReference type="CDD" id="cd06267">
    <property type="entry name" value="PBP1_LacI_sugar_binding-like"/>
    <property type="match status" value="1"/>
</dbReference>
<proteinExistence type="predicted"/>
<dbReference type="PANTHER" id="PTHR30146:SF150">
    <property type="entry name" value="ARABINOSE METABOLISM TRANSCRIPTIONAL REPRESSOR"/>
    <property type="match status" value="1"/>
</dbReference>